<dbReference type="Pfam" id="PF00440">
    <property type="entry name" value="TetR_N"/>
    <property type="match status" value="1"/>
</dbReference>
<evidence type="ECO:0000259" key="6">
    <source>
        <dbReference type="PROSITE" id="PS50977"/>
    </source>
</evidence>
<feature type="domain" description="HTH tetR-type" evidence="6">
    <location>
        <begin position="17"/>
        <end position="77"/>
    </location>
</feature>
<feature type="domain" description="HTH tetR-type" evidence="6">
    <location>
        <begin position="242"/>
        <end position="302"/>
    </location>
</feature>
<keyword evidence="3" id="KW-0804">Transcription</keyword>
<dbReference type="OrthoDB" id="3827407at2"/>
<evidence type="ECO:0000256" key="3">
    <source>
        <dbReference type="ARBA" id="ARBA00023163"/>
    </source>
</evidence>
<dbReference type="SUPFAM" id="SSF48498">
    <property type="entry name" value="Tetracyclin repressor-like, C-terminal domain"/>
    <property type="match status" value="2"/>
</dbReference>
<feature type="DNA-binding region" description="H-T-H motif" evidence="4">
    <location>
        <begin position="265"/>
        <end position="284"/>
    </location>
</feature>
<dbReference type="RefSeq" id="WP_083121906.1">
    <property type="nucleotide sequence ID" value="NZ_JACKUO010000031.1"/>
</dbReference>
<dbReference type="Pfam" id="PF16925">
    <property type="entry name" value="TetR_C_13"/>
    <property type="match status" value="1"/>
</dbReference>
<protein>
    <submittedName>
        <fullName evidence="7">TetR family transcriptional regulator</fullName>
    </submittedName>
</protein>
<name>A0A1X0ILJ5_MYCRH</name>
<accession>A0A1X0ILJ5</accession>
<dbReference type="InterPro" id="IPR011075">
    <property type="entry name" value="TetR_C"/>
</dbReference>
<evidence type="ECO:0000256" key="1">
    <source>
        <dbReference type="ARBA" id="ARBA00023015"/>
    </source>
</evidence>
<dbReference type="InterPro" id="IPR036271">
    <property type="entry name" value="Tet_transcr_reg_TetR-rel_C_sf"/>
</dbReference>
<dbReference type="PROSITE" id="PS50977">
    <property type="entry name" value="HTH_TETR_2"/>
    <property type="match status" value="2"/>
</dbReference>
<comment type="caution">
    <text evidence="7">The sequence shown here is derived from an EMBL/GenBank/DDBJ whole genome shotgun (WGS) entry which is preliminary data.</text>
</comment>
<dbReference type="AlphaFoldDB" id="A0A1X0ILJ5"/>
<dbReference type="InterPro" id="IPR001647">
    <property type="entry name" value="HTH_TetR"/>
</dbReference>
<dbReference type="EMBL" id="MVIH01000017">
    <property type="protein sequence ID" value="ORB48886.1"/>
    <property type="molecule type" value="Genomic_DNA"/>
</dbReference>
<keyword evidence="1" id="KW-0805">Transcription regulation</keyword>
<organism evidence="7 8">
    <name type="scientific">Mycolicibacterium rhodesiae</name>
    <name type="common">Mycobacterium rhodesiae</name>
    <dbReference type="NCBI Taxonomy" id="36814"/>
    <lineage>
        <taxon>Bacteria</taxon>
        <taxon>Bacillati</taxon>
        <taxon>Actinomycetota</taxon>
        <taxon>Actinomycetes</taxon>
        <taxon>Mycobacteriales</taxon>
        <taxon>Mycobacteriaceae</taxon>
        <taxon>Mycolicibacterium</taxon>
    </lineage>
</organism>
<keyword evidence="2 4" id="KW-0238">DNA-binding</keyword>
<proteinExistence type="predicted"/>
<reference evidence="7 8" key="1">
    <citation type="submission" date="2016-12" db="EMBL/GenBank/DDBJ databases">
        <title>The new phylogeny of genus Mycobacterium.</title>
        <authorList>
            <person name="Tortoli E."/>
            <person name="Trovato A."/>
            <person name="Cirillo D.M."/>
        </authorList>
    </citation>
    <scope>NUCLEOTIDE SEQUENCE [LARGE SCALE GENOMIC DNA]</scope>
    <source>
        <strain evidence="7 8">DSM 44223</strain>
    </source>
</reference>
<feature type="region of interest" description="Disordered" evidence="5">
    <location>
        <begin position="209"/>
        <end position="231"/>
    </location>
</feature>
<evidence type="ECO:0000256" key="2">
    <source>
        <dbReference type="ARBA" id="ARBA00023125"/>
    </source>
</evidence>
<gene>
    <name evidence="7" type="ORF">BST42_24455</name>
</gene>
<dbReference type="PANTHER" id="PTHR47506">
    <property type="entry name" value="TRANSCRIPTIONAL REGULATORY PROTEIN"/>
    <property type="match status" value="1"/>
</dbReference>
<dbReference type="SUPFAM" id="SSF46689">
    <property type="entry name" value="Homeodomain-like"/>
    <property type="match status" value="2"/>
</dbReference>
<dbReference type="GO" id="GO:0003677">
    <property type="term" value="F:DNA binding"/>
    <property type="evidence" value="ECO:0007669"/>
    <property type="project" value="UniProtKB-UniRule"/>
</dbReference>
<evidence type="ECO:0000313" key="8">
    <source>
        <dbReference type="Proteomes" id="UP000192534"/>
    </source>
</evidence>
<dbReference type="InterPro" id="IPR009057">
    <property type="entry name" value="Homeodomain-like_sf"/>
</dbReference>
<feature type="DNA-binding region" description="H-T-H motif" evidence="4">
    <location>
        <begin position="40"/>
        <end position="59"/>
    </location>
</feature>
<evidence type="ECO:0000256" key="5">
    <source>
        <dbReference type="SAM" id="MobiDB-lite"/>
    </source>
</evidence>
<evidence type="ECO:0000313" key="7">
    <source>
        <dbReference type="EMBL" id="ORB48886.1"/>
    </source>
</evidence>
<evidence type="ECO:0000256" key="4">
    <source>
        <dbReference type="PROSITE-ProRule" id="PRU00335"/>
    </source>
</evidence>
<sequence>MSPPARPDDRRLTARGRATRDRIVSAAADVILAGGLSALNNETLRSAASVSGSQLTHYFADKRALIAAVLAKQIEVVLDFHRQPKLGGLESLDDFETWIDLNLRYLRRIGYAGTPTYHALAAQLVKSDAETRGALADGYWSWISFFEKVIQQMKDRRILTAKADPLQLAMVLVATHQGSGAMTFTYREEWPLADGLRFAVNRVRAYATDPAQRTPRPPRRVRRPAHTDDAQPADVRFTRKGLETRARIIGTTAELMFQRGATGTSVEDVRVAAGVSGSQMSHYFRDKRELTREVIAARRGHVRGYHTDPKFGSFEQIRDLQAWADACVADVDTVYRVGGCVYGSLAGELIDSDEQIRADLAAGYDEWIGLFAAGLTAMRERGALTEDASPPHLAACLVIAHQGGAMLTHVTGDPEPLRANVNAAVDYVRGFAVRAADRKR</sequence>
<dbReference type="Gene3D" id="1.10.357.10">
    <property type="entry name" value="Tetracycline Repressor, domain 2"/>
    <property type="match status" value="2"/>
</dbReference>
<dbReference type="Gene3D" id="1.10.10.60">
    <property type="entry name" value="Homeodomain-like"/>
    <property type="match status" value="1"/>
</dbReference>
<dbReference type="Proteomes" id="UP000192534">
    <property type="component" value="Unassembled WGS sequence"/>
</dbReference>
<keyword evidence="8" id="KW-1185">Reference proteome</keyword>
<dbReference type="PANTHER" id="PTHR47506:SF1">
    <property type="entry name" value="HTH-TYPE TRANSCRIPTIONAL REGULATOR YJDC"/>
    <property type="match status" value="1"/>
</dbReference>